<reference evidence="1 2" key="1">
    <citation type="journal article" date="2019" name="Int. J. Syst. Evol. Microbiol.">
        <title>The Global Catalogue of Microorganisms (GCM) 10K type strain sequencing project: providing services to taxonomists for standard genome sequencing and annotation.</title>
        <authorList>
            <consortium name="The Broad Institute Genomics Platform"/>
            <consortium name="The Broad Institute Genome Sequencing Center for Infectious Disease"/>
            <person name="Wu L."/>
            <person name="Ma J."/>
        </authorList>
    </citation>
    <scope>NUCLEOTIDE SEQUENCE [LARGE SCALE GENOMIC DNA]</scope>
    <source>
        <strain evidence="1 2">JCM 14323</strain>
    </source>
</reference>
<name>A0ABN2MZH0_9MICO</name>
<dbReference type="EMBL" id="BAAANK010000012">
    <property type="protein sequence ID" value="GAA1845722.1"/>
    <property type="molecule type" value="Genomic_DNA"/>
</dbReference>
<accession>A0ABN2MZH0</accession>
<protein>
    <submittedName>
        <fullName evidence="1">Uncharacterized protein</fullName>
    </submittedName>
</protein>
<organism evidence="1 2">
    <name type="scientific">Agromyces salentinus</name>
    <dbReference type="NCBI Taxonomy" id="269421"/>
    <lineage>
        <taxon>Bacteria</taxon>
        <taxon>Bacillati</taxon>
        <taxon>Actinomycetota</taxon>
        <taxon>Actinomycetes</taxon>
        <taxon>Micrococcales</taxon>
        <taxon>Microbacteriaceae</taxon>
        <taxon>Agromyces</taxon>
    </lineage>
</organism>
<proteinExistence type="predicted"/>
<evidence type="ECO:0000313" key="1">
    <source>
        <dbReference type="EMBL" id="GAA1845722.1"/>
    </source>
</evidence>
<comment type="caution">
    <text evidence="1">The sequence shown here is derived from an EMBL/GenBank/DDBJ whole genome shotgun (WGS) entry which is preliminary data.</text>
</comment>
<keyword evidence="2" id="KW-1185">Reference proteome</keyword>
<dbReference type="Proteomes" id="UP001501746">
    <property type="component" value="Unassembled WGS sequence"/>
</dbReference>
<gene>
    <name evidence="1" type="ORF">GCM10009750_35000</name>
</gene>
<sequence length="180" mass="18834">MTTTPSANRRAFLVLAALPILLTGCRAEYHGHDSGIDGALWRQIASFEDALSWDLSQPSDGEPGAYLDGQEVPRWDGSEASAAALDLRSGGVAIYDVSSTDSAAGFSVFIASGPRPDIVTDEGRTYSGPSTVYTCYGIEAEFQSSAGPSADKTIFDDCPPTLVELLPEDAAFASGAVFDG</sequence>
<evidence type="ECO:0000313" key="2">
    <source>
        <dbReference type="Proteomes" id="UP001501746"/>
    </source>
</evidence>